<keyword evidence="3" id="KW-0963">Cytoplasm</keyword>
<dbReference type="Pfam" id="PF16550">
    <property type="entry name" value="RPN13_C"/>
    <property type="match status" value="1"/>
</dbReference>
<evidence type="ECO:0000256" key="3">
    <source>
        <dbReference type="ARBA" id="ARBA00022490"/>
    </source>
</evidence>
<sequence>MSEPRIAFKAGRAFRREGTNWVDPSATKGAILLQNGDDGLLHFIWKNRGSNNVEEDLILFPGDASFVKVSQSAWGRTYVLKFSSSDQRHFFWMQDADSSRDLEFVENVNRLLADPENVPIWAGPSVGQSNTQVTPAAGPSSVPAAEPPSSQPAAGSSGGHQPTAEELAQLQQIISSMGGGAGAATSAPDFLLQDILTPANLQPLFRTHPELVAALFPHLPPDLPVEPSAEVLEQIVASPQFRSAVRSFDVALSTGALQGFVRALGLPEEAGNGFEAFLRAIQEQANSEQESGAGAGERMDTD</sequence>
<dbReference type="PANTHER" id="PTHR12225">
    <property type="entry name" value="ADHESION REGULATING MOLECULE 1 110 KDA CELL MEMBRANE GLYCOPROTEIN"/>
    <property type="match status" value="1"/>
</dbReference>
<dbReference type="InterPro" id="IPR006773">
    <property type="entry name" value="Rpn13/ADRM1"/>
</dbReference>
<evidence type="ECO:0000256" key="6">
    <source>
        <dbReference type="SAM" id="MobiDB-lite"/>
    </source>
</evidence>
<evidence type="ECO:0000259" key="7">
    <source>
        <dbReference type="PROSITE" id="PS51916"/>
    </source>
</evidence>
<dbReference type="PANTHER" id="PTHR12225:SF0">
    <property type="entry name" value="PROTEASOMAL UBIQUITIN RECEPTOR ADRM1"/>
    <property type="match status" value="1"/>
</dbReference>
<evidence type="ECO:0000256" key="4">
    <source>
        <dbReference type="ARBA" id="ARBA00022942"/>
    </source>
</evidence>
<feature type="region of interest" description="Disordered" evidence="6">
    <location>
        <begin position="122"/>
        <end position="163"/>
    </location>
</feature>
<dbReference type="GO" id="GO:0005737">
    <property type="term" value="C:cytoplasm"/>
    <property type="evidence" value="ECO:0007669"/>
    <property type="project" value="UniProtKB-SubCell"/>
</dbReference>
<dbReference type="GO" id="GO:0008541">
    <property type="term" value="C:proteasome regulatory particle, lid subcomplex"/>
    <property type="evidence" value="ECO:0007669"/>
    <property type="project" value="TreeGrafter"/>
</dbReference>
<dbReference type="InterPro" id="IPR038108">
    <property type="entry name" value="RPN13_DEUBAD_sf"/>
</dbReference>
<evidence type="ECO:0000256" key="5">
    <source>
        <dbReference type="ARBA" id="ARBA00023242"/>
    </source>
</evidence>
<feature type="domain" description="DEUBAD" evidence="7">
    <location>
        <begin position="183"/>
        <end position="291"/>
    </location>
</feature>
<dbReference type="InterPro" id="IPR044868">
    <property type="entry name" value="Rpn13/ADRM1_Pru"/>
</dbReference>
<dbReference type="InterPro" id="IPR038633">
    <property type="entry name" value="Rpn13/ADRM1_Pru_sf"/>
</dbReference>
<evidence type="ECO:0000313" key="10">
    <source>
        <dbReference type="Proteomes" id="UP000703269"/>
    </source>
</evidence>
<accession>A0A9P3GSH1</accession>
<evidence type="ECO:0000313" key="9">
    <source>
        <dbReference type="EMBL" id="GJF00269.1"/>
    </source>
</evidence>
<dbReference type="GO" id="GO:0070628">
    <property type="term" value="F:proteasome binding"/>
    <property type="evidence" value="ECO:0007669"/>
    <property type="project" value="TreeGrafter"/>
</dbReference>
<proteinExistence type="predicted"/>
<dbReference type="InterPro" id="IPR044867">
    <property type="entry name" value="DEUBAD_dom"/>
</dbReference>
<dbReference type="OrthoDB" id="340431at2759"/>
<organism evidence="9 10">
    <name type="scientific">Phanerochaete sordida</name>
    <dbReference type="NCBI Taxonomy" id="48140"/>
    <lineage>
        <taxon>Eukaryota</taxon>
        <taxon>Fungi</taxon>
        <taxon>Dikarya</taxon>
        <taxon>Basidiomycota</taxon>
        <taxon>Agaricomycotina</taxon>
        <taxon>Agaricomycetes</taxon>
        <taxon>Polyporales</taxon>
        <taxon>Phanerochaetaceae</taxon>
        <taxon>Phanerochaete</taxon>
    </lineage>
</organism>
<gene>
    <name evidence="9" type="ORF">PsYK624_165530</name>
</gene>
<dbReference type="InterPro" id="IPR032368">
    <property type="entry name" value="RPN13_DEUBAD"/>
</dbReference>
<dbReference type="AlphaFoldDB" id="A0A9P3GSH1"/>
<dbReference type="Pfam" id="PF04683">
    <property type="entry name" value="Rpn13_ADRM1_Pru"/>
    <property type="match status" value="1"/>
</dbReference>
<dbReference type="GO" id="GO:0061133">
    <property type="term" value="F:endopeptidase activator activity"/>
    <property type="evidence" value="ECO:0007669"/>
    <property type="project" value="TreeGrafter"/>
</dbReference>
<keyword evidence="5" id="KW-0539">Nucleus</keyword>
<comment type="subcellular location">
    <subcellularLocation>
        <location evidence="2">Cytoplasm</location>
    </subcellularLocation>
    <subcellularLocation>
        <location evidence="1">Nucleus</location>
    </subcellularLocation>
</comment>
<evidence type="ECO:0000256" key="2">
    <source>
        <dbReference type="ARBA" id="ARBA00004496"/>
    </source>
</evidence>
<dbReference type="PROSITE" id="PS51916">
    <property type="entry name" value="DEUBAD"/>
    <property type="match status" value="1"/>
</dbReference>
<dbReference type="PROSITE" id="PS51917">
    <property type="entry name" value="PRU"/>
    <property type="match status" value="1"/>
</dbReference>
<dbReference type="Gene3D" id="1.10.2020.20">
    <property type="match status" value="1"/>
</dbReference>
<evidence type="ECO:0000256" key="1">
    <source>
        <dbReference type="ARBA" id="ARBA00004123"/>
    </source>
</evidence>
<keyword evidence="10" id="KW-1185">Reference proteome</keyword>
<protein>
    <submittedName>
        <fullName evidence="9">Adhesion regulating molecule</fullName>
    </submittedName>
</protein>
<feature type="compositionally biased region" description="Low complexity" evidence="6">
    <location>
        <begin position="135"/>
        <end position="144"/>
    </location>
</feature>
<dbReference type="GO" id="GO:0005634">
    <property type="term" value="C:nucleus"/>
    <property type="evidence" value="ECO:0007669"/>
    <property type="project" value="UniProtKB-SubCell"/>
</dbReference>
<dbReference type="Gene3D" id="2.30.29.70">
    <property type="entry name" value="Proteasomal ubiquitin receptor Rpn13/ADRM1"/>
    <property type="match status" value="1"/>
</dbReference>
<dbReference type="CDD" id="cd13314">
    <property type="entry name" value="PH_Rpn13"/>
    <property type="match status" value="1"/>
</dbReference>
<name>A0A9P3GSH1_9APHY</name>
<dbReference type="EMBL" id="BPQB01000143">
    <property type="protein sequence ID" value="GJF00269.1"/>
    <property type="molecule type" value="Genomic_DNA"/>
</dbReference>
<evidence type="ECO:0000259" key="8">
    <source>
        <dbReference type="PROSITE" id="PS51917"/>
    </source>
</evidence>
<reference evidence="9 10" key="1">
    <citation type="submission" date="2021-08" db="EMBL/GenBank/DDBJ databases">
        <title>Draft Genome Sequence of Phanerochaete sordida strain YK-624.</title>
        <authorList>
            <person name="Mori T."/>
            <person name="Dohra H."/>
            <person name="Suzuki T."/>
            <person name="Kawagishi H."/>
            <person name="Hirai H."/>
        </authorList>
    </citation>
    <scope>NUCLEOTIDE SEQUENCE [LARGE SCALE GENOMIC DNA]</scope>
    <source>
        <strain evidence="9 10">YK-624</strain>
    </source>
</reference>
<dbReference type="Proteomes" id="UP000703269">
    <property type="component" value="Unassembled WGS sequence"/>
</dbReference>
<feature type="domain" description="Pru" evidence="8">
    <location>
        <begin position="1"/>
        <end position="115"/>
    </location>
</feature>
<dbReference type="FunFam" id="2.30.29.70:FF:000001">
    <property type="entry name" value="Proteasomal ubiquitin receptor ADRM1"/>
    <property type="match status" value="1"/>
</dbReference>
<keyword evidence="4" id="KW-0647">Proteasome</keyword>
<comment type="caution">
    <text evidence="9">The sequence shown here is derived from an EMBL/GenBank/DDBJ whole genome shotgun (WGS) entry which is preliminary data.</text>
</comment>